<comment type="subcellular location">
    <subcellularLocation>
        <location evidence="1">Membrane</location>
        <topology evidence="1">Multi-pass membrane protein</topology>
    </subcellularLocation>
</comment>
<keyword evidence="6" id="KW-0653">Protein transport</keyword>
<gene>
    <name evidence="11" type="ORF">PSHT_11338</name>
</gene>
<proteinExistence type="inferred from homology"/>
<dbReference type="EMBL" id="PKSM01000189">
    <property type="protein sequence ID" value="POW04063.1"/>
    <property type="molecule type" value="Genomic_DNA"/>
</dbReference>
<feature type="transmembrane region" description="Helical" evidence="10">
    <location>
        <begin position="726"/>
        <end position="752"/>
    </location>
</feature>
<keyword evidence="7 10" id="KW-1133">Transmembrane helix</keyword>
<evidence type="ECO:0000256" key="5">
    <source>
        <dbReference type="ARBA" id="ARBA00022856"/>
    </source>
</evidence>
<dbReference type="PANTHER" id="PTHR22601">
    <property type="entry name" value="ISP4 LIKE PROTEIN"/>
    <property type="match status" value="1"/>
</dbReference>
<dbReference type="InterPro" id="IPR004813">
    <property type="entry name" value="OPT"/>
</dbReference>
<feature type="region of interest" description="Disordered" evidence="9">
    <location>
        <begin position="1"/>
        <end position="70"/>
    </location>
</feature>
<dbReference type="GO" id="GO:0035673">
    <property type="term" value="F:oligopeptide transmembrane transporter activity"/>
    <property type="evidence" value="ECO:0007669"/>
    <property type="project" value="InterPro"/>
</dbReference>
<evidence type="ECO:0000256" key="1">
    <source>
        <dbReference type="ARBA" id="ARBA00004141"/>
    </source>
</evidence>
<dbReference type="GO" id="GO:0015031">
    <property type="term" value="P:protein transport"/>
    <property type="evidence" value="ECO:0007669"/>
    <property type="project" value="UniProtKB-KW"/>
</dbReference>
<feature type="transmembrane region" description="Helical" evidence="10">
    <location>
        <begin position="773"/>
        <end position="794"/>
    </location>
</feature>
<evidence type="ECO:0000256" key="3">
    <source>
        <dbReference type="ARBA" id="ARBA00022448"/>
    </source>
</evidence>
<dbReference type="AlphaFoldDB" id="A0A2S4V3F7"/>
<keyword evidence="12" id="KW-1185">Reference proteome</keyword>
<sequence length="838" mass="92980">MINDLHADKLAYNSDELRPQSPTQSPPPNYLQPSQASQQRQRRRHTTGRITFIDQPTSERKDSDTSVRPKSLQCISEQADIVQSRRPSFHLARNPEIARELVILLADSNEVTDEATLFPLEDDPTELAMTFRSTLTGIIMGIIGSAVGLLFIFKPVMVYLAPVFLQIMCMFLGRALALIPGGPKWWNPGPFSLKETVHSSIIAMAARNVAYSIIMLATEDLYFDQKSSALRSIGILLSTQMVGYGWGGLIAPILVHASATIFPHILPSAAFFYSVSREGKYAKKQISIFNKVFAGIGLYEIIPTYLMPALQGVSFPCLALPASTLITSLFGGVAPFEGLGFFELSFDWNIVGAGSPLAMPLFAQALQLVSVVITAFMFWPAYRYSWFGFGQKEEFPFLSVSLFRENGTLYPIKLITQNDTQLNQDQLGLPIYTSTNVLTQIFQTLAVSSSITHILLWQWPLILRAFKGASNNDKQKDPHRILVEASYPDLPFWVWYACLGVATTWALSMCYREDIITPYSLLISVGLSGYLREKFIFHINFEKKPRGKQITHILDADRLSMGFICAISGYTLPLNGSHAYVSTCRLDSEDTNGKYCSYSSATTSQALSAMSEMKIGQYAHMPPIAVAAAQATGMFVGVIVNYFVLQGLLNSQREALLLPNGNGFYSGTIVQNYGASAIAWGKFSHQLYAWGGRYFSVPLALGYGLCLPIPFYLIHKLWPHPHLKDFNIPLVCGFVALSSLGVSAGRTMNILVGLASQLWARRYYPAWFYKYNYVISAALDGGTQIIILLLSLTVQGGVGPLLKLQIPSYFLNPSYPMPRDYCYLRNTHPHPVPPNSTG</sequence>
<dbReference type="Proteomes" id="UP000238274">
    <property type="component" value="Unassembled WGS sequence"/>
</dbReference>
<feature type="transmembrane region" description="Helical" evidence="10">
    <location>
        <begin position="288"/>
        <end position="307"/>
    </location>
</feature>
<feature type="transmembrane region" description="Helical" evidence="10">
    <location>
        <begin position="624"/>
        <end position="644"/>
    </location>
</feature>
<keyword evidence="8 10" id="KW-0472">Membrane</keyword>
<organism evidence="11 12">
    <name type="scientific">Puccinia striiformis</name>
    <dbReference type="NCBI Taxonomy" id="27350"/>
    <lineage>
        <taxon>Eukaryota</taxon>
        <taxon>Fungi</taxon>
        <taxon>Dikarya</taxon>
        <taxon>Basidiomycota</taxon>
        <taxon>Pucciniomycotina</taxon>
        <taxon>Pucciniomycetes</taxon>
        <taxon>Pucciniales</taxon>
        <taxon>Pucciniaceae</taxon>
        <taxon>Puccinia</taxon>
    </lineage>
</organism>
<name>A0A2S4V3F7_9BASI</name>
<evidence type="ECO:0000313" key="11">
    <source>
        <dbReference type="EMBL" id="POW04063.1"/>
    </source>
</evidence>
<feature type="compositionally biased region" description="Basic and acidic residues" evidence="9">
    <location>
        <begin position="57"/>
        <end position="67"/>
    </location>
</feature>
<evidence type="ECO:0008006" key="13">
    <source>
        <dbReference type="Google" id="ProtNLM"/>
    </source>
</evidence>
<feature type="transmembrane region" description="Helical" evidence="10">
    <location>
        <begin position="134"/>
        <end position="153"/>
    </location>
</feature>
<feature type="transmembrane region" description="Helical" evidence="10">
    <location>
        <begin position="695"/>
        <end position="714"/>
    </location>
</feature>
<dbReference type="OrthoDB" id="2496739at2759"/>
<comment type="similarity">
    <text evidence="2">Belongs to the oligopeptide OPT transporter family.</text>
</comment>
<evidence type="ECO:0000256" key="8">
    <source>
        <dbReference type="ARBA" id="ARBA00023136"/>
    </source>
</evidence>
<reference evidence="11 12" key="1">
    <citation type="submission" date="2017-12" db="EMBL/GenBank/DDBJ databases">
        <title>Gene loss provides genomic basis for host adaptation in cereal stripe rust fungi.</title>
        <authorList>
            <person name="Xia C."/>
        </authorList>
    </citation>
    <scope>NUCLEOTIDE SEQUENCE [LARGE SCALE GENOMIC DNA]</scope>
    <source>
        <strain evidence="11 12">93TX-2</strain>
    </source>
</reference>
<keyword evidence="4 10" id="KW-0812">Transmembrane</keyword>
<reference evidence="12" key="2">
    <citation type="journal article" date="2018" name="BMC Genomics">
        <title>Genomic insights into host adaptation between the wheat stripe rust pathogen (Puccinia striiformis f. sp. tritici) and the barley stripe rust pathogen (Puccinia striiformis f. sp. hordei).</title>
        <authorList>
            <person name="Xia C."/>
            <person name="Wang M."/>
            <person name="Yin C."/>
            <person name="Cornejo O.E."/>
            <person name="Hulbert S.H."/>
            <person name="Chen X."/>
        </authorList>
    </citation>
    <scope>NUCLEOTIDE SEQUENCE [LARGE SCALE GENOMIC DNA]</scope>
    <source>
        <strain evidence="12">93TX-2</strain>
    </source>
</reference>
<keyword evidence="3" id="KW-0813">Transport</keyword>
<dbReference type="VEuPathDB" id="FungiDB:PSHT_11338"/>
<dbReference type="GO" id="GO:0016020">
    <property type="term" value="C:membrane"/>
    <property type="evidence" value="ECO:0007669"/>
    <property type="project" value="UniProtKB-SubCell"/>
</dbReference>
<evidence type="ECO:0000256" key="9">
    <source>
        <dbReference type="SAM" id="MobiDB-lite"/>
    </source>
</evidence>
<dbReference type="VEuPathDB" id="FungiDB:PSTT_10550"/>
<feature type="transmembrane region" description="Helical" evidence="10">
    <location>
        <begin position="357"/>
        <end position="379"/>
    </location>
</feature>
<evidence type="ECO:0000256" key="4">
    <source>
        <dbReference type="ARBA" id="ARBA00022692"/>
    </source>
</evidence>
<evidence type="ECO:0000256" key="7">
    <source>
        <dbReference type="ARBA" id="ARBA00022989"/>
    </source>
</evidence>
<accession>A0A2S4V3F7</accession>
<protein>
    <recommendedName>
        <fullName evidence="13">OPT family small oligopeptide transporter</fullName>
    </recommendedName>
</protein>
<feature type="transmembrane region" description="Helical" evidence="10">
    <location>
        <begin position="158"/>
        <end position="177"/>
    </location>
</feature>
<dbReference type="InterPro" id="IPR004648">
    <property type="entry name" value="Oligpept_transpt"/>
</dbReference>
<dbReference type="Pfam" id="PF03169">
    <property type="entry name" value="OPT"/>
    <property type="match status" value="2"/>
</dbReference>
<keyword evidence="5" id="KW-0571">Peptide transport</keyword>
<evidence type="ECO:0000313" key="12">
    <source>
        <dbReference type="Proteomes" id="UP000238274"/>
    </source>
</evidence>
<evidence type="ECO:0000256" key="6">
    <source>
        <dbReference type="ARBA" id="ARBA00022927"/>
    </source>
</evidence>
<feature type="transmembrane region" description="Helical" evidence="10">
    <location>
        <begin position="253"/>
        <end position="276"/>
    </location>
</feature>
<evidence type="ECO:0000256" key="10">
    <source>
        <dbReference type="SAM" id="Phobius"/>
    </source>
</evidence>
<evidence type="ECO:0000256" key="2">
    <source>
        <dbReference type="ARBA" id="ARBA00008807"/>
    </source>
</evidence>
<comment type="caution">
    <text evidence="11">The sequence shown here is derived from an EMBL/GenBank/DDBJ whole genome shotgun (WGS) entry which is preliminary data.</text>
</comment>
<reference evidence="12" key="3">
    <citation type="journal article" date="2018" name="Mol. Plant Microbe Interact.">
        <title>Genome sequence resources for the wheat stripe rust pathogen (Puccinia striiformis f. sp. tritici) and the barley stripe rust pathogen (Puccinia striiformis f. sp. hordei).</title>
        <authorList>
            <person name="Xia C."/>
            <person name="Wang M."/>
            <person name="Yin C."/>
            <person name="Cornejo O.E."/>
            <person name="Hulbert S.H."/>
            <person name="Chen X."/>
        </authorList>
    </citation>
    <scope>NUCLEOTIDE SEQUENCE [LARGE SCALE GENOMIC DNA]</scope>
    <source>
        <strain evidence="12">93TX-2</strain>
    </source>
</reference>
<feature type="transmembrane region" description="Helical" evidence="10">
    <location>
        <begin position="313"/>
        <end position="336"/>
    </location>
</feature>